<dbReference type="AlphaFoldDB" id="A0A6A5ZLD9"/>
<organism evidence="2 3">
    <name type="scientific">Lophiotrema nucula</name>
    <dbReference type="NCBI Taxonomy" id="690887"/>
    <lineage>
        <taxon>Eukaryota</taxon>
        <taxon>Fungi</taxon>
        <taxon>Dikarya</taxon>
        <taxon>Ascomycota</taxon>
        <taxon>Pezizomycotina</taxon>
        <taxon>Dothideomycetes</taxon>
        <taxon>Pleosporomycetidae</taxon>
        <taxon>Pleosporales</taxon>
        <taxon>Lophiotremataceae</taxon>
        <taxon>Lophiotrema</taxon>
    </lineage>
</organism>
<reference evidence="2" key="1">
    <citation type="journal article" date="2020" name="Stud. Mycol.">
        <title>101 Dothideomycetes genomes: a test case for predicting lifestyles and emergence of pathogens.</title>
        <authorList>
            <person name="Haridas S."/>
            <person name="Albert R."/>
            <person name="Binder M."/>
            <person name="Bloem J."/>
            <person name="Labutti K."/>
            <person name="Salamov A."/>
            <person name="Andreopoulos B."/>
            <person name="Baker S."/>
            <person name="Barry K."/>
            <person name="Bills G."/>
            <person name="Bluhm B."/>
            <person name="Cannon C."/>
            <person name="Castanera R."/>
            <person name="Culley D."/>
            <person name="Daum C."/>
            <person name="Ezra D."/>
            <person name="Gonzalez J."/>
            <person name="Henrissat B."/>
            <person name="Kuo A."/>
            <person name="Liang C."/>
            <person name="Lipzen A."/>
            <person name="Lutzoni F."/>
            <person name="Magnuson J."/>
            <person name="Mondo S."/>
            <person name="Nolan M."/>
            <person name="Ohm R."/>
            <person name="Pangilinan J."/>
            <person name="Park H.-J."/>
            <person name="Ramirez L."/>
            <person name="Alfaro M."/>
            <person name="Sun H."/>
            <person name="Tritt A."/>
            <person name="Yoshinaga Y."/>
            <person name="Zwiers L.-H."/>
            <person name="Turgeon B."/>
            <person name="Goodwin S."/>
            <person name="Spatafora J."/>
            <person name="Crous P."/>
            <person name="Grigoriev I."/>
        </authorList>
    </citation>
    <scope>NUCLEOTIDE SEQUENCE</scope>
    <source>
        <strain evidence="2">CBS 627.86</strain>
    </source>
</reference>
<gene>
    <name evidence="2" type="ORF">BDV96DRAFT_595682</name>
</gene>
<sequence>MGYTRKAQERLIQLFCIRKNPDDLLSFGSVPPSSGSHDDHTLELAHLYLRAVRVGAVIEGWLDMKKDDREPHITAFAGFIDYTDVWDPLARFLRQWVEVVQHREACALVWRERYKETYDQSNGPEARELPNLQALREEVEEYELETVGVLGRRLVTLEGFKPVTLKKKIALAGDIMEQYADPFTVPERTGLLCSFEDILEDTAKAYQDNDEESTSASESSSGFDFEPDDEDDVEAIVEQEAVPYTNFPQGDEEFGNGLEFLAHQHNSEKRLQIMWECEQQAEEAERQRADELETLLNMPPEIPDWEKLSSIESLAVEGLVKLAQEAATAWKLMLDPGSAPDRNCQYEQRHMIQARREELFCVHRHQRQGAFTLGPVYDGEDRPKALAHQYIRAAHVGAILDHVLSLHEPIPYLERFACEVRGIQLWAPLGQYLSKVWDVFSHRNEHIKQMELICEETGMTMDCSNDSIRQCCMLPDLMEFRSDVEFYTHEAFLAFLATDPCHPADLHLINRAGTHFQIVKNIIDCQKEPFCAFVTDRPCVCARTA</sequence>
<keyword evidence="3" id="KW-1185">Reference proteome</keyword>
<dbReference type="Proteomes" id="UP000799770">
    <property type="component" value="Unassembled WGS sequence"/>
</dbReference>
<dbReference type="EMBL" id="ML977314">
    <property type="protein sequence ID" value="KAF2120095.1"/>
    <property type="molecule type" value="Genomic_DNA"/>
</dbReference>
<proteinExistence type="predicted"/>
<feature type="region of interest" description="Disordered" evidence="1">
    <location>
        <begin position="207"/>
        <end position="229"/>
    </location>
</feature>
<evidence type="ECO:0000256" key="1">
    <source>
        <dbReference type="SAM" id="MobiDB-lite"/>
    </source>
</evidence>
<evidence type="ECO:0000313" key="3">
    <source>
        <dbReference type="Proteomes" id="UP000799770"/>
    </source>
</evidence>
<evidence type="ECO:0000313" key="2">
    <source>
        <dbReference type="EMBL" id="KAF2120095.1"/>
    </source>
</evidence>
<protein>
    <submittedName>
        <fullName evidence="2">Uncharacterized protein</fullName>
    </submittedName>
</protein>
<accession>A0A6A5ZLD9</accession>
<name>A0A6A5ZLD9_9PLEO</name>
<feature type="compositionally biased region" description="Low complexity" evidence="1">
    <location>
        <begin position="214"/>
        <end position="224"/>
    </location>
</feature>